<dbReference type="AlphaFoldDB" id="A0A6P2BW58"/>
<dbReference type="InterPro" id="IPR005321">
    <property type="entry name" value="Peptidase_S58_DmpA"/>
</dbReference>
<feature type="compositionally biased region" description="Polar residues" evidence="2">
    <location>
        <begin position="1"/>
        <end position="21"/>
    </location>
</feature>
<evidence type="ECO:0000256" key="1">
    <source>
        <dbReference type="ARBA" id="ARBA00007068"/>
    </source>
</evidence>
<comment type="similarity">
    <text evidence="1">Belongs to the peptidase S58 family.</text>
</comment>
<comment type="caution">
    <text evidence="3">The sequence shown here is derived from an EMBL/GenBank/DDBJ whole genome shotgun (WGS) entry which is preliminary data.</text>
</comment>
<organism evidence="3 4">
    <name type="scientific">Trebonia kvetii</name>
    <dbReference type="NCBI Taxonomy" id="2480626"/>
    <lineage>
        <taxon>Bacteria</taxon>
        <taxon>Bacillati</taxon>
        <taxon>Actinomycetota</taxon>
        <taxon>Actinomycetes</taxon>
        <taxon>Streptosporangiales</taxon>
        <taxon>Treboniaceae</taxon>
        <taxon>Trebonia</taxon>
    </lineage>
</organism>
<dbReference type="InterPro" id="IPR016117">
    <property type="entry name" value="ArgJ-like_dom_sf"/>
</dbReference>
<reference evidence="3 4" key="1">
    <citation type="submission" date="2018-11" db="EMBL/GenBank/DDBJ databases">
        <title>Trebonia kvetii gen.nov., sp.nov., a novel acidophilic actinobacterium, and proposal of the new actinobacterial family Treboniaceae fam. nov.</title>
        <authorList>
            <person name="Rapoport D."/>
            <person name="Sagova-Mareckova M."/>
            <person name="Sedlacek I."/>
            <person name="Provaznik J."/>
            <person name="Kralova S."/>
            <person name="Pavlinic D."/>
            <person name="Benes V."/>
            <person name="Kopecky J."/>
        </authorList>
    </citation>
    <scope>NUCLEOTIDE SEQUENCE [LARGE SCALE GENOMIC DNA]</scope>
    <source>
        <strain evidence="3 4">15Tr583</strain>
    </source>
</reference>
<dbReference type="EMBL" id="RPFW01000004">
    <property type="protein sequence ID" value="TVZ02937.1"/>
    <property type="molecule type" value="Genomic_DNA"/>
</dbReference>
<dbReference type="SUPFAM" id="SSF56266">
    <property type="entry name" value="DmpA/ArgJ-like"/>
    <property type="match status" value="1"/>
</dbReference>
<dbReference type="Gene3D" id="3.60.70.12">
    <property type="entry name" value="L-amino peptidase D-ALA esterase/amidase"/>
    <property type="match status" value="1"/>
</dbReference>
<dbReference type="Proteomes" id="UP000460272">
    <property type="component" value="Unassembled WGS sequence"/>
</dbReference>
<evidence type="ECO:0000313" key="3">
    <source>
        <dbReference type="EMBL" id="TVZ02937.1"/>
    </source>
</evidence>
<dbReference type="PANTHER" id="PTHR36512">
    <property type="entry name" value="D-AMINOPEPTIDASE"/>
    <property type="match status" value="1"/>
</dbReference>
<protein>
    <submittedName>
        <fullName evidence="3">S58 family peptidase</fullName>
    </submittedName>
</protein>
<dbReference type="OrthoDB" id="9770388at2"/>
<evidence type="ECO:0000313" key="4">
    <source>
        <dbReference type="Proteomes" id="UP000460272"/>
    </source>
</evidence>
<evidence type="ECO:0000256" key="2">
    <source>
        <dbReference type="SAM" id="MobiDB-lite"/>
    </source>
</evidence>
<keyword evidence="4" id="KW-1185">Reference proteome</keyword>
<feature type="region of interest" description="Disordered" evidence="2">
    <location>
        <begin position="1"/>
        <end position="56"/>
    </location>
</feature>
<dbReference type="Pfam" id="PF03576">
    <property type="entry name" value="Peptidase_S58"/>
    <property type="match status" value="1"/>
</dbReference>
<accession>A0A6P2BW58</accession>
<proteinExistence type="inferred from homology"/>
<name>A0A6P2BW58_9ACTN</name>
<dbReference type="PANTHER" id="PTHR36512:SF3">
    <property type="entry name" value="BLR5678 PROTEIN"/>
    <property type="match status" value="1"/>
</dbReference>
<gene>
    <name evidence="3" type="ORF">EAS64_20925</name>
</gene>
<dbReference type="GO" id="GO:0004177">
    <property type="term" value="F:aminopeptidase activity"/>
    <property type="evidence" value="ECO:0007669"/>
    <property type="project" value="TreeGrafter"/>
</dbReference>
<sequence length="399" mass="42250">MCRTRSSPSKGPTLRRVSNQGPEAAGRDPHLNTPTGKPRARSVGLKHRGIPGPHNAITDVPGVEVGYQTLIEGENVRTGVTAIHPRGKANPGDPVAAGYFSLNGNGELTGVSWIEESGTCQGPVTITNTHAVGIAHAGVVAWMNQDHPELTDVWLLPMAGETWDGYLNDINGHHVNEEHVIQALRGATSDQPDEGSVGGGTGMNCYQFKGGNGTASRRVGYADTIYTVGVFLQANFGRRDELTLTGVYLGEELKGDNPMSETRASPPPGGGSVIAVVATDAPLFPHQCKALARRVSLGLARTGTSSSHFSGDIFLAISTANPGAFTDSDLARLRPGGYNQLTFIPWGNLDPFYEAVVQATEEAVANALIANEDMTGRDGHRTPALPRRRLAEILAAARR</sequence>
<feature type="compositionally biased region" description="Basic residues" evidence="2">
    <location>
        <begin position="38"/>
        <end position="49"/>
    </location>
</feature>
<dbReference type="CDD" id="cd02253">
    <property type="entry name" value="DmpA"/>
    <property type="match status" value="1"/>
</dbReference>